<proteinExistence type="inferred from homology"/>
<dbReference type="AlphaFoldDB" id="A0A8J7L3H7"/>
<protein>
    <submittedName>
        <fullName evidence="6">HlyD family efflux transporter periplasmic adaptor subunit</fullName>
    </submittedName>
</protein>
<name>A0A8J7L3H7_9CYAN</name>
<evidence type="ECO:0000256" key="2">
    <source>
        <dbReference type="ARBA" id="ARBA00009477"/>
    </source>
</evidence>
<sequence>MAAQVATGNINLARLNREKEQVIQQKIEIQKQLSSNLQEIQQVNQEINHTIIRASASGTIQELNLRNSQQILRPGDVVAKIAPSESSLVIKALVTSEKIPQVKTGQRVEMRVSGCSYTDYGTIRFS</sequence>
<dbReference type="RefSeq" id="WP_214441227.1">
    <property type="nucleotide sequence ID" value="NZ_JAECZB010000088.1"/>
</dbReference>
<dbReference type="PANTHER" id="PTHR30386">
    <property type="entry name" value="MEMBRANE FUSION SUBUNIT OF EMRAB-TOLC MULTIDRUG EFFLUX PUMP"/>
    <property type="match status" value="1"/>
</dbReference>
<dbReference type="GO" id="GO:0016020">
    <property type="term" value="C:membrane"/>
    <property type="evidence" value="ECO:0007669"/>
    <property type="project" value="UniProtKB-SubCell"/>
</dbReference>
<organism evidence="6 7">
    <name type="scientific">Atlanticothrix silvestris CENA357</name>
    <dbReference type="NCBI Taxonomy" id="1725252"/>
    <lineage>
        <taxon>Bacteria</taxon>
        <taxon>Bacillati</taxon>
        <taxon>Cyanobacteriota</taxon>
        <taxon>Cyanophyceae</taxon>
        <taxon>Nostocales</taxon>
        <taxon>Nodulariaceae</taxon>
        <taxon>Atlanticothrix</taxon>
        <taxon>Atlanticothrix silvestris</taxon>
    </lineage>
</organism>
<evidence type="ECO:0000256" key="4">
    <source>
        <dbReference type="ARBA" id="ARBA00022989"/>
    </source>
</evidence>
<keyword evidence="5" id="KW-0472">Membrane</keyword>
<evidence type="ECO:0000313" key="6">
    <source>
        <dbReference type="EMBL" id="MBH8554990.1"/>
    </source>
</evidence>
<dbReference type="InterPro" id="IPR050739">
    <property type="entry name" value="MFP"/>
</dbReference>
<comment type="similarity">
    <text evidence="2">Belongs to the membrane fusion protein (MFP) (TC 8.A.1) family.</text>
</comment>
<accession>A0A8J7L3H7</accession>
<keyword evidence="7" id="KW-1185">Reference proteome</keyword>
<reference evidence="6 7" key="1">
    <citation type="journal article" date="2021" name="Int. J. Syst. Evol. Microbiol.">
        <title>Amazonocrinis nigriterrae gen. nov., sp. nov., Atlanticothrix silvestris gen. nov., sp. nov. and Dendronalium phyllosphericum gen. nov., sp. nov., nostocacean cyanobacteria from Brazilian environments.</title>
        <authorList>
            <person name="Alvarenga D.O."/>
            <person name="Andreote A.P.D."/>
            <person name="Branco L.H.Z."/>
            <person name="Delbaje E."/>
            <person name="Cruz R.B."/>
            <person name="Varani A.M."/>
            <person name="Fiore M.F."/>
        </authorList>
    </citation>
    <scope>NUCLEOTIDE SEQUENCE [LARGE SCALE GENOMIC DNA]</scope>
    <source>
        <strain evidence="6 7">CENA357</strain>
    </source>
</reference>
<dbReference type="EMBL" id="JAECZB010000088">
    <property type="protein sequence ID" value="MBH8554990.1"/>
    <property type="molecule type" value="Genomic_DNA"/>
</dbReference>
<comment type="caution">
    <text evidence="6">The sequence shown here is derived from an EMBL/GenBank/DDBJ whole genome shotgun (WGS) entry which is preliminary data.</text>
</comment>
<evidence type="ECO:0000256" key="3">
    <source>
        <dbReference type="ARBA" id="ARBA00022692"/>
    </source>
</evidence>
<keyword evidence="4" id="KW-1133">Transmembrane helix</keyword>
<gene>
    <name evidence="6" type="ORF">I8751_22110</name>
</gene>
<evidence type="ECO:0000256" key="1">
    <source>
        <dbReference type="ARBA" id="ARBA00004167"/>
    </source>
</evidence>
<evidence type="ECO:0000313" key="7">
    <source>
        <dbReference type="Proteomes" id="UP000599391"/>
    </source>
</evidence>
<comment type="subcellular location">
    <subcellularLocation>
        <location evidence="1">Membrane</location>
        <topology evidence="1">Single-pass membrane protein</topology>
    </subcellularLocation>
</comment>
<keyword evidence="3" id="KW-0812">Transmembrane</keyword>
<dbReference type="Proteomes" id="UP000599391">
    <property type="component" value="Unassembled WGS sequence"/>
</dbReference>
<dbReference type="PANTHER" id="PTHR30386:SF26">
    <property type="entry name" value="TRANSPORT PROTEIN COMB"/>
    <property type="match status" value="1"/>
</dbReference>
<evidence type="ECO:0000256" key="5">
    <source>
        <dbReference type="ARBA" id="ARBA00023136"/>
    </source>
</evidence>